<dbReference type="Proteomes" id="UP000248021">
    <property type="component" value="Unassembled WGS sequence"/>
</dbReference>
<keyword evidence="4" id="KW-1185">Reference proteome</keyword>
<dbReference type="GO" id="GO:0016020">
    <property type="term" value="C:membrane"/>
    <property type="evidence" value="ECO:0007669"/>
    <property type="project" value="TreeGrafter"/>
</dbReference>
<dbReference type="Pfam" id="PF01757">
    <property type="entry name" value="Acyl_transf_3"/>
    <property type="match status" value="1"/>
</dbReference>
<feature type="domain" description="Acyltransferase 3" evidence="2">
    <location>
        <begin position="9"/>
        <end position="318"/>
    </location>
</feature>
<reference evidence="3 4" key="1">
    <citation type="submission" date="2018-05" db="EMBL/GenBank/DDBJ databases">
        <title>Genomic Encyclopedia of Type Strains, Phase IV (KMG-IV): sequencing the most valuable type-strain genomes for metagenomic binning, comparative biology and taxonomic classification.</title>
        <authorList>
            <person name="Goeker M."/>
        </authorList>
    </citation>
    <scope>NUCLEOTIDE SEQUENCE [LARGE SCALE GENOMIC DNA]</scope>
    <source>
        <strain evidence="3 4">DSM 6462</strain>
    </source>
</reference>
<feature type="transmembrane region" description="Helical" evidence="1">
    <location>
        <begin position="142"/>
        <end position="162"/>
    </location>
</feature>
<proteinExistence type="predicted"/>
<evidence type="ECO:0000313" key="4">
    <source>
        <dbReference type="Proteomes" id="UP000248021"/>
    </source>
</evidence>
<dbReference type="AlphaFoldDB" id="A0A2V3UC87"/>
<dbReference type="PANTHER" id="PTHR23028:SF53">
    <property type="entry name" value="ACYL_TRANSF_3 DOMAIN-CONTAINING PROTEIN"/>
    <property type="match status" value="1"/>
</dbReference>
<feature type="transmembrane region" description="Helical" evidence="1">
    <location>
        <begin position="293"/>
        <end position="316"/>
    </location>
</feature>
<dbReference type="PANTHER" id="PTHR23028">
    <property type="entry name" value="ACETYLTRANSFERASE"/>
    <property type="match status" value="1"/>
</dbReference>
<feature type="transmembrane region" description="Helical" evidence="1">
    <location>
        <begin position="82"/>
        <end position="100"/>
    </location>
</feature>
<feature type="transmembrane region" description="Helical" evidence="1">
    <location>
        <begin position="12"/>
        <end position="29"/>
    </location>
</feature>
<keyword evidence="1" id="KW-0812">Transmembrane</keyword>
<feature type="transmembrane region" description="Helical" evidence="1">
    <location>
        <begin position="232"/>
        <end position="253"/>
    </location>
</feature>
<dbReference type="EMBL" id="QJJK01000003">
    <property type="protein sequence ID" value="PXW61841.1"/>
    <property type="molecule type" value="Genomic_DNA"/>
</dbReference>
<keyword evidence="1" id="KW-0472">Membrane</keyword>
<dbReference type="GO" id="GO:0009103">
    <property type="term" value="P:lipopolysaccharide biosynthetic process"/>
    <property type="evidence" value="ECO:0007669"/>
    <property type="project" value="TreeGrafter"/>
</dbReference>
<feature type="transmembrane region" description="Helical" evidence="1">
    <location>
        <begin position="41"/>
        <end position="61"/>
    </location>
</feature>
<dbReference type="OrthoDB" id="9796461at2"/>
<protein>
    <submittedName>
        <fullName evidence="3">Peptidoglycan/LPS O-acetylase OafA/YrhL</fullName>
    </submittedName>
</protein>
<name>A0A2V3UC87_9HYPH</name>
<evidence type="ECO:0000259" key="2">
    <source>
        <dbReference type="Pfam" id="PF01757"/>
    </source>
</evidence>
<sequence length="388" mass="41701">MRGEAAQIAALDSWRGIFALAVALLHAPVPFLGSETAFVQSFYLAVDFFLVLSGFVIAMNYESRLSGPREVTRFAWRRFWRLYPLHITTLAVFGLMVLAMQRAGANGSGHQADATLGDFLRMAALLHAFGTTAIDIFNWPSWSISAEIWSYLVFASVVLVTGSHDRLRVALYGALGCLGLAIVFSSPADPGRDTFLSVTGLGIGRGLFGFFAGVLAWRLFEVTRRARLWRSAGLMSLVEIGLVALLLAGLALIDNTTPAVFGIVALFPAMVIVFAHQGGIISRALQSPALVKLGALSYGIYLWHLIAAKCVGWVLYRPLSAGMEASGQSAFVQALAAHGLLAAYLGGSVIAAALSYRLIERPLREWSRRTSPADLANGVAGRDLPATK</sequence>
<dbReference type="RefSeq" id="WP_110374129.1">
    <property type="nucleotide sequence ID" value="NZ_JAHBRY010000001.1"/>
</dbReference>
<keyword evidence="1" id="KW-1133">Transmembrane helix</keyword>
<feature type="transmembrane region" description="Helical" evidence="1">
    <location>
        <begin position="336"/>
        <end position="359"/>
    </location>
</feature>
<dbReference type="GO" id="GO:0016747">
    <property type="term" value="F:acyltransferase activity, transferring groups other than amino-acyl groups"/>
    <property type="evidence" value="ECO:0007669"/>
    <property type="project" value="InterPro"/>
</dbReference>
<feature type="transmembrane region" description="Helical" evidence="1">
    <location>
        <begin position="194"/>
        <end position="220"/>
    </location>
</feature>
<accession>A0A2V3UC87</accession>
<dbReference type="InterPro" id="IPR002656">
    <property type="entry name" value="Acyl_transf_3_dom"/>
</dbReference>
<comment type="caution">
    <text evidence="3">The sequence shown here is derived from an EMBL/GenBank/DDBJ whole genome shotgun (WGS) entry which is preliminary data.</text>
</comment>
<gene>
    <name evidence="3" type="ORF">C7450_103360</name>
</gene>
<dbReference type="InterPro" id="IPR050879">
    <property type="entry name" value="Acyltransferase_3"/>
</dbReference>
<evidence type="ECO:0000313" key="3">
    <source>
        <dbReference type="EMBL" id="PXW61841.1"/>
    </source>
</evidence>
<organism evidence="3 4">
    <name type="scientific">Chelatococcus asaccharovorans</name>
    <dbReference type="NCBI Taxonomy" id="28210"/>
    <lineage>
        <taxon>Bacteria</taxon>
        <taxon>Pseudomonadati</taxon>
        <taxon>Pseudomonadota</taxon>
        <taxon>Alphaproteobacteria</taxon>
        <taxon>Hyphomicrobiales</taxon>
        <taxon>Chelatococcaceae</taxon>
        <taxon>Chelatococcus</taxon>
    </lineage>
</organism>
<feature type="transmembrane region" description="Helical" evidence="1">
    <location>
        <begin position="169"/>
        <end position="188"/>
    </location>
</feature>
<feature type="transmembrane region" description="Helical" evidence="1">
    <location>
        <begin position="259"/>
        <end position="281"/>
    </location>
</feature>
<evidence type="ECO:0000256" key="1">
    <source>
        <dbReference type="SAM" id="Phobius"/>
    </source>
</evidence>